<keyword evidence="1" id="KW-1133">Transmembrane helix</keyword>
<feature type="transmembrane region" description="Helical" evidence="1">
    <location>
        <begin position="202"/>
        <end position="225"/>
    </location>
</feature>
<keyword evidence="3" id="KW-1185">Reference proteome</keyword>
<gene>
    <name evidence="2" type="ORF">HH304_02050</name>
</gene>
<reference evidence="2 3" key="1">
    <citation type="submission" date="2020-04" db="EMBL/GenBank/DDBJ databases">
        <title>Flammeovirgaceae bacterium KN852 isolated from deep sea.</title>
        <authorList>
            <person name="Zhang D.-C."/>
        </authorList>
    </citation>
    <scope>NUCLEOTIDE SEQUENCE [LARGE SCALE GENOMIC DNA]</scope>
    <source>
        <strain evidence="2 3">KN852</strain>
    </source>
</reference>
<evidence type="ECO:0008006" key="4">
    <source>
        <dbReference type="Google" id="ProtNLM"/>
    </source>
</evidence>
<dbReference type="RefSeq" id="WP_169677776.1">
    <property type="nucleotide sequence ID" value="NZ_JABBNU010000001.1"/>
</dbReference>
<comment type="caution">
    <text evidence="2">The sequence shown here is derived from an EMBL/GenBank/DDBJ whole genome shotgun (WGS) entry which is preliminary data.</text>
</comment>
<dbReference type="EMBL" id="JABBNU010000001">
    <property type="protein sequence ID" value="NMM47166.1"/>
    <property type="molecule type" value="Genomic_DNA"/>
</dbReference>
<evidence type="ECO:0000313" key="3">
    <source>
        <dbReference type="Proteomes" id="UP000559010"/>
    </source>
</evidence>
<protein>
    <recommendedName>
        <fullName evidence="4">UbiA prenyltransferase family protein</fullName>
    </recommendedName>
</protein>
<feature type="transmembrane region" description="Helical" evidence="1">
    <location>
        <begin position="12"/>
        <end position="32"/>
    </location>
</feature>
<organism evidence="2 3">
    <name type="scientific">Marinigracilibium pacificum</name>
    <dbReference type="NCBI Taxonomy" id="2729599"/>
    <lineage>
        <taxon>Bacteria</taxon>
        <taxon>Pseudomonadati</taxon>
        <taxon>Bacteroidota</taxon>
        <taxon>Cytophagia</taxon>
        <taxon>Cytophagales</taxon>
        <taxon>Flammeovirgaceae</taxon>
        <taxon>Marinigracilibium</taxon>
    </lineage>
</organism>
<feature type="transmembrane region" description="Helical" evidence="1">
    <location>
        <begin position="231"/>
        <end position="249"/>
    </location>
</feature>
<feature type="transmembrane region" description="Helical" evidence="1">
    <location>
        <begin position="157"/>
        <end position="181"/>
    </location>
</feature>
<sequence>MNLKETYRLIQALSLDITSGAWCCLMAISTVLDIEVKWHEQFLLTSAVWLIYTIDHLLDAHKIDAHAIALRHSIHQQFKIPIITFAILIIICSLYCITLLDDDILKGGLWLCGLVLLYFGIVHFIKGRYFIIKEFAAALVYSTGIVLIPWVRIEEYHFYLLLFHIQIFLLAYCNILILAWFDARKDNYQNQNSVILTKGLKLTVRVTNVLLGIFFVLNVVILFFVKPGLTGFSLFQIVFLLMGLTLSWIFTYPNDFRKNEIYRTIGDLIFLYPFLVIWIK</sequence>
<feature type="transmembrane region" description="Helical" evidence="1">
    <location>
        <begin position="132"/>
        <end position="151"/>
    </location>
</feature>
<feature type="transmembrane region" description="Helical" evidence="1">
    <location>
        <begin position="261"/>
        <end position="279"/>
    </location>
</feature>
<dbReference type="AlphaFoldDB" id="A0A848ITU4"/>
<feature type="transmembrane region" description="Helical" evidence="1">
    <location>
        <begin position="78"/>
        <end position="101"/>
    </location>
</feature>
<accession>A0A848ITU4</accession>
<feature type="transmembrane region" description="Helical" evidence="1">
    <location>
        <begin position="107"/>
        <end position="125"/>
    </location>
</feature>
<name>A0A848ITU4_9BACT</name>
<dbReference type="Proteomes" id="UP000559010">
    <property type="component" value="Unassembled WGS sequence"/>
</dbReference>
<evidence type="ECO:0000313" key="2">
    <source>
        <dbReference type="EMBL" id="NMM47166.1"/>
    </source>
</evidence>
<evidence type="ECO:0000256" key="1">
    <source>
        <dbReference type="SAM" id="Phobius"/>
    </source>
</evidence>
<keyword evidence="1" id="KW-0472">Membrane</keyword>
<keyword evidence="1" id="KW-0812">Transmembrane</keyword>
<proteinExistence type="predicted"/>